<dbReference type="CDD" id="cd00754">
    <property type="entry name" value="Ubl_MoaD"/>
    <property type="match status" value="1"/>
</dbReference>
<evidence type="ECO:0000256" key="3">
    <source>
        <dbReference type="ARBA" id="ARBA00024247"/>
    </source>
</evidence>
<name>A0AAJ4MN97_9BURK</name>
<accession>A0AAJ4MN97</accession>
<reference evidence="4 5" key="1">
    <citation type="submission" date="2021-03" db="EMBL/GenBank/DDBJ databases">
        <title>Draft genome sequence of Janthinobacterium sp. strain PLB02 isolated from infected primmorphs (Lubomirskia baicalensis).</title>
        <authorList>
            <person name="Chernogor L.I."/>
            <person name="Belikov S.I."/>
            <person name="Petrushin I.S."/>
        </authorList>
    </citation>
    <scope>NUCLEOTIDE SEQUENCE [LARGE SCALE GENOMIC DNA]</scope>
    <source>
        <strain evidence="4 5">PLB02</strain>
    </source>
</reference>
<dbReference type="InterPro" id="IPR003749">
    <property type="entry name" value="ThiS/MoaD-like"/>
</dbReference>
<evidence type="ECO:0000313" key="5">
    <source>
        <dbReference type="Proteomes" id="UP000662821"/>
    </source>
</evidence>
<proteinExistence type="inferred from homology"/>
<dbReference type="GO" id="GO:0006777">
    <property type="term" value="P:Mo-molybdopterin cofactor biosynthetic process"/>
    <property type="evidence" value="ECO:0007669"/>
    <property type="project" value="InterPro"/>
</dbReference>
<dbReference type="SUPFAM" id="SSF54285">
    <property type="entry name" value="MoaD/ThiS"/>
    <property type="match status" value="1"/>
</dbReference>
<gene>
    <name evidence="4" type="primary">moaD</name>
    <name evidence="4" type="ORF">J3P46_14845</name>
</gene>
<dbReference type="InterPro" id="IPR016155">
    <property type="entry name" value="Mopterin_synth/thiamin_S_b"/>
</dbReference>
<dbReference type="EMBL" id="CP071520">
    <property type="protein sequence ID" value="QSX94047.1"/>
    <property type="molecule type" value="Genomic_DNA"/>
</dbReference>
<keyword evidence="1" id="KW-0547">Nucleotide-binding</keyword>
<dbReference type="PANTHER" id="PTHR33359">
    <property type="entry name" value="MOLYBDOPTERIN SYNTHASE SULFUR CARRIER SUBUNIT"/>
    <property type="match status" value="1"/>
</dbReference>
<dbReference type="InterPro" id="IPR044672">
    <property type="entry name" value="MOCS2A"/>
</dbReference>
<dbReference type="Gene3D" id="3.10.20.30">
    <property type="match status" value="1"/>
</dbReference>
<dbReference type="RefSeq" id="WP_070256161.1">
    <property type="nucleotide sequence ID" value="NZ_CBCRWJ010000001.1"/>
</dbReference>
<dbReference type="PANTHER" id="PTHR33359:SF1">
    <property type="entry name" value="MOLYBDOPTERIN SYNTHASE SULFUR CARRIER SUBUNIT"/>
    <property type="match status" value="1"/>
</dbReference>
<dbReference type="AlphaFoldDB" id="A0AAJ4MN97"/>
<evidence type="ECO:0000256" key="2">
    <source>
        <dbReference type="ARBA" id="ARBA00024200"/>
    </source>
</evidence>
<sequence>MKINLRFFASVRELVGTGHEVLEVSAEAASRLTVGEVRNLLIARGGNWEYALAQGRALRMAHNQVMCDAATVIGDGDEVAFFPPVTGG</sequence>
<dbReference type="Pfam" id="PF02597">
    <property type="entry name" value="ThiS"/>
    <property type="match status" value="1"/>
</dbReference>
<dbReference type="Proteomes" id="UP000662821">
    <property type="component" value="Chromosome"/>
</dbReference>
<dbReference type="GO" id="GO:1990133">
    <property type="term" value="C:molybdopterin adenylyltransferase complex"/>
    <property type="evidence" value="ECO:0007669"/>
    <property type="project" value="TreeGrafter"/>
</dbReference>
<comment type="similarity">
    <text evidence="2">Belongs to the MoaD family.</text>
</comment>
<dbReference type="GO" id="GO:0000166">
    <property type="term" value="F:nucleotide binding"/>
    <property type="evidence" value="ECO:0007669"/>
    <property type="project" value="UniProtKB-KW"/>
</dbReference>
<organism evidence="4 5">
    <name type="scientific">Janthinobacterium lividum</name>
    <dbReference type="NCBI Taxonomy" id="29581"/>
    <lineage>
        <taxon>Bacteria</taxon>
        <taxon>Pseudomonadati</taxon>
        <taxon>Pseudomonadota</taxon>
        <taxon>Betaproteobacteria</taxon>
        <taxon>Burkholderiales</taxon>
        <taxon>Oxalobacteraceae</taxon>
        <taxon>Janthinobacterium</taxon>
    </lineage>
</organism>
<evidence type="ECO:0000313" key="4">
    <source>
        <dbReference type="EMBL" id="QSX94047.1"/>
    </source>
</evidence>
<dbReference type="NCBIfam" id="TIGR01682">
    <property type="entry name" value="moaD"/>
    <property type="match status" value="1"/>
</dbReference>
<dbReference type="InterPro" id="IPR012675">
    <property type="entry name" value="Beta-grasp_dom_sf"/>
</dbReference>
<evidence type="ECO:0000256" key="1">
    <source>
        <dbReference type="ARBA" id="ARBA00022741"/>
    </source>
</evidence>
<protein>
    <recommendedName>
        <fullName evidence="3">Molybdopterin synthase sulfur carrier subunit</fullName>
    </recommendedName>
</protein>